<keyword evidence="2" id="KW-1185">Reference proteome</keyword>
<organism evidence="1 2">
    <name type="scientific">Salvia divinorum</name>
    <name type="common">Maria pastora</name>
    <name type="synonym">Diviner's sage</name>
    <dbReference type="NCBI Taxonomy" id="28513"/>
    <lineage>
        <taxon>Eukaryota</taxon>
        <taxon>Viridiplantae</taxon>
        <taxon>Streptophyta</taxon>
        <taxon>Embryophyta</taxon>
        <taxon>Tracheophyta</taxon>
        <taxon>Spermatophyta</taxon>
        <taxon>Magnoliopsida</taxon>
        <taxon>eudicotyledons</taxon>
        <taxon>Gunneridae</taxon>
        <taxon>Pentapetalae</taxon>
        <taxon>asterids</taxon>
        <taxon>lamiids</taxon>
        <taxon>Lamiales</taxon>
        <taxon>Lamiaceae</taxon>
        <taxon>Nepetoideae</taxon>
        <taxon>Mentheae</taxon>
        <taxon>Salviinae</taxon>
        <taxon>Salvia</taxon>
        <taxon>Salvia subgen. Calosphace</taxon>
    </lineage>
</organism>
<protein>
    <recommendedName>
        <fullName evidence="3">Secreted protein</fullName>
    </recommendedName>
</protein>
<dbReference type="Proteomes" id="UP001567538">
    <property type="component" value="Unassembled WGS sequence"/>
</dbReference>
<dbReference type="EMBL" id="JBEAFC010000015">
    <property type="protein sequence ID" value="KAL1531294.1"/>
    <property type="molecule type" value="Genomic_DNA"/>
</dbReference>
<name>A0ABD1FK30_SALDI</name>
<evidence type="ECO:0008006" key="3">
    <source>
        <dbReference type="Google" id="ProtNLM"/>
    </source>
</evidence>
<sequence length="93" mass="10317">MKHKENASFNLSLSRFFTLPSLLVRLHPQPAMASPDRRLPAAFPASPTSIIGRRLLASGHRRVCRRESFFIVSGVGQRQQHFGPCRVCVSGCA</sequence>
<evidence type="ECO:0000313" key="2">
    <source>
        <dbReference type="Proteomes" id="UP001567538"/>
    </source>
</evidence>
<gene>
    <name evidence="1" type="ORF">AAHA92_33987</name>
</gene>
<reference evidence="1 2" key="1">
    <citation type="submission" date="2024-06" db="EMBL/GenBank/DDBJ databases">
        <title>A chromosome level genome sequence of Diviner's sage (Salvia divinorum).</title>
        <authorList>
            <person name="Ford S.A."/>
            <person name="Ro D.-K."/>
            <person name="Ness R.W."/>
            <person name="Phillips M.A."/>
        </authorList>
    </citation>
    <scope>NUCLEOTIDE SEQUENCE [LARGE SCALE GENOMIC DNA]</scope>
    <source>
        <strain evidence="1">SAF-2024a</strain>
        <tissue evidence="1">Leaf</tissue>
    </source>
</reference>
<comment type="caution">
    <text evidence="1">The sequence shown here is derived from an EMBL/GenBank/DDBJ whole genome shotgun (WGS) entry which is preliminary data.</text>
</comment>
<dbReference type="AlphaFoldDB" id="A0ABD1FK30"/>
<accession>A0ABD1FK30</accession>
<proteinExistence type="predicted"/>
<evidence type="ECO:0000313" key="1">
    <source>
        <dbReference type="EMBL" id="KAL1531294.1"/>
    </source>
</evidence>